<accession>A0A3S0ZBG8</accession>
<keyword evidence="2" id="KW-0808">Transferase</keyword>
<dbReference type="Gene3D" id="3.40.50.300">
    <property type="entry name" value="P-loop containing nucleotide triphosphate hydrolases"/>
    <property type="match status" value="1"/>
</dbReference>
<proteinExistence type="inferred from homology"/>
<evidence type="ECO:0000259" key="3">
    <source>
        <dbReference type="Pfam" id="PF00685"/>
    </source>
</evidence>
<dbReference type="Pfam" id="PF00685">
    <property type="entry name" value="Sulfotransfer_1"/>
    <property type="match status" value="1"/>
</dbReference>
<evidence type="ECO:0000256" key="2">
    <source>
        <dbReference type="ARBA" id="ARBA00022679"/>
    </source>
</evidence>
<dbReference type="InterPro" id="IPR000863">
    <property type="entry name" value="Sulfotransferase_dom"/>
</dbReference>
<name>A0A3S0ZBG8_ELYCH</name>
<evidence type="ECO:0000313" key="4">
    <source>
        <dbReference type="EMBL" id="RUS75050.1"/>
    </source>
</evidence>
<dbReference type="AlphaFoldDB" id="A0A3S0ZBG8"/>
<feature type="domain" description="Sulfotransferase" evidence="3">
    <location>
        <begin position="75"/>
        <end position="307"/>
    </location>
</feature>
<dbReference type="OrthoDB" id="6341251at2759"/>
<comment type="caution">
    <text evidence="4">The sequence shown here is derived from an EMBL/GenBank/DDBJ whole genome shotgun (WGS) entry which is preliminary data.</text>
</comment>
<dbReference type="PANTHER" id="PTHR11783">
    <property type="entry name" value="SULFOTRANSFERASE SULT"/>
    <property type="match status" value="1"/>
</dbReference>
<dbReference type="EMBL" id="RQTK01000775">
    <property type="protein sequence ID" value="RUS75050.1"/>
    <property type="molecule type" value="Genomic_DNA"/>
</dbReference>
<evidence type="ECO:0000313" key="5">
    <source>
        <dbReference type="Proteomes" id="UP000271974"/>
    </source>
</evidence>
<keyword evidence="5" id="KW-1185">Reference proteome</keyword>
<organism evidence="4 5">
    <name type="scientific">Elysia chlorotica</name>
    <name type="common">Eastern emerald elysia</name>
    <name type="synonym">Sea slug</name>
    <dbReference type="NCBI Taxonomy" id="188477"/>
    <lineage>
        <taxon>Eukaryota</taxon>
        <taxon>Metazoa</taxon>
        <taxon>Spiralia</taxon>
        <taxon>Lophotrochozoa</taxon>
        <taxon>Mollusca</taxon>
        <taxon>Gastropoda</taxon>
        <taxon>Heterobranchia</taxon>
        <taxon>Euthyneura</taxon>
        <taxon>Panpulmonata</taxon>
        <taxon>Sacoglossa</taxon>
        <taxon>Placobranchoidea</taxon>
        <taxon>Plakobranchidae</taxon>
        <taxon>Elysia</taxon>
    </lineage>
</organism>
<evidence type="ECO:0000256" key="1">
    <source>
        <dbReference type="ARBA" id="ARBA00005771"/>
    </source>
</evidence>
<sequence>MSSAGQKTDMEHKNLNKDELDLFTHLMSLPNPYGFPLPLLESNFKVDGSTIWRFPVKDDPVTHTRNIQSLPMKEDDIFIAAYMKCGTHWVAEMLHMLLKGSIKYSEKTKESTMLEVVCDLDTLTHMQSPRVLNSHLYMVHLPREIVQKKIKIIHLLRQPKDVAVSWYHHMKHMHSTVAFTFEKYLDAYVQEDLIPTSHQFNYLRQMSEFEKLHPDHPIIHIHYEDLKLDPVPVVQKLAKFIGVSAKEAFCQQVVEACHFDMMIKADESRKLPANIEDKITKKAFYRKGIMGDWKNHFTVAQNEMFDD</sequence>
<protein>
    <recommendedName>
        <fullName evidence="3">Sulfotransferase domain-containing protein</fullName>
    </recommendedName>
</protein>
<reference evidence="4 5" key="1">
    <citation type="submission" date="2019-01" db="EMBL/GenBank/DDBJ databases">
        <title>A draft genome assembly of the solar-powered sea slug Elysia chlorotica.</title>
        <authorList>
            <person name="Cai H."/>
            <person name="Li Q."/>
            <person name="Fang X."/>
            <person name="Li J."/>
            <person name="Curtis N.E."/>
            <person name="Altenburger A."/>
            <person name="Shibata T."/>
            <person name="Feng M."/>
            <person name="Maeda T."/>
            <person name="Schwartz J.A."/>
            <person name="Shigenobu S."/>
            <person name="Lundholm N."/>
            <person name="Nishiyama T."/>
            <person name="Yang H."/>
            <person name="Hasebe M."/>
            <person name="Li S."/>
            <person name="Pierce S.K."/>
            <person name="Wang J."/>
        </authorList>
    </citation>
    <scope>NUCLEOTIDE SEQUENCE [LARGE SCALE GENOMIC DNA]</scope>
    <source>
        <strain evidence="4">EC2010</strain>
        <tissue evidence="4">Whole organism of an adult</tissue>
    </source>
</reference>
<dbReference type="Proteomes" id="UP000271974">
    <property type="component" value="Unassembled WGS sequence"/>
</dbReference>
<dbReference type="InterPro" id="IPR027417">
    <property type="entry name" value="P-loop_NTPase"/>
</dbReference>
<dbReference type="GO" id="GO:0008146">
    <property type="term" value="F:sulfotransferase activity"/>
    <property type="evidence" value="ECO:0007669"/>
    <property type="project" value="InterPro"/>
</dbReference>
<dbReference type="SUPFAM" id="SSF52540">
    <property type="entry name" value="P-loop containing nucleoside triphosphate hydrolases"/>
    <property type="match status" value="1"/>
</dbReference>
<gene>
    <name evidence="4" type="ORF">EGW08_017186</name>
</gene>
<comment type="similarity">
    <text evidence="1">Belongs to the sulfotransferase 1 family.</text>
</comment>
<feature type="non-terminal residue" evidence="4">
    <location>
        <position position="307"/>
    </location>
</feature>